<comment type="caution">
    <text evidence="2">The sequence shown here is derived from an EMBL/GenBank/DDBJ whole genome shotgun (WGS) entry which is preliminary data.</text>
</comment>
<evidence type="ECO:0000313" key="3">
    <source>
        <dbReference type="Proteomes" id="UP000681720"/>
    </source>
</evidence>
<organism evidence="2 3">
    <name type="scientific">Rotaria magnacalcarata</name>
    <dbReference type="NCBI Taxonomy" id="392030"/>
    <lineage>
        <taxon>Eukaryota</taxon>
        <taxon>Metazoa</taxon>
        <taxon>Spiralia</taxon>
        <taxon>Gnathifera</taxon>
        <taxon>Rotifera</taxon>
        <taxon>Eurotatoria</taxon>
        <taxon>Bdelloidea</taxon>
        <taxon>Philodinida</taxon>
        <taxon>Philodinidae</taxon>
        <taxon>Rotaria</taxon>
    </lineage>
</organism>
<gene>
    <name evidence="2" type="ORF">GIL414_LOCUS61322</name>
</gene>
<dbReference type="EMBL" id="CAJOBJ010240547">
    <property type="protein sequence ID" value="CAF5074492.1"/>
    <property type="molecule type" value="Genomic_DNA"/>
</dbReference>
<evidence type="ECO:0000313" key="2">
    <source>
        <dbReference type="EMBL" id="CAF5074492.1"/>
    </source>
</evidence>
<feature type="compositionally biased region" description="Polar residues" evidence="1">
    <location>
        <begin position="7"/>
        <end position="17"/>
    </location>
</feature>
<feature type="compositionally biased region" description="Low complexity" evidence="1">
    <location>
        <begin position="18"/>
        <end position="39"/>
    </location>
</feature>
<protein>
    <submittedName>
        <fullName evidence="2">Uncharacterized protein</fullName>
    </submittedName>
</protein>
<proteinExistence type="predicted"/>
<evidence type="ECO:0000256" key="1">
    <source>
        <dbReference type="SAM" id="MobiDB-lite"/>
    </source>
</evidence>
<feature type="region of interest" description="Disordered" evidence="1">
    <location>
        <begin position="1"/>
        <end position="39"/>
    </location>
</feature>
<name>A0A8S3EQN0_9BILA</name>
<accession>A0A8S3EQN0</accession>
<feature type="region of interest" description="Disordered" evidence="1">
    <location>
        <begin position="44"/>
        <end position="63"/>
    </location>
</feature>
<dbReference type="AlphaFoldDB" id="A0A8S3EQN0"/>
<reference evidence="2" key="1">
    <citation type="submission" date="2021-02" db="EMBL/GenBank/DDBJ databases">
        <authorList>
            <person name="Nowell W R."/>
        </authorList>
    </citation>
    <scope>NUCLEOTIDE SEQUENCE</scope>
</reference>
<sequence>MARRHSMSTSQLPLNEPTNNSNNTVTKSKSTSTSISSLHQKSKVMIDNSHQKQNLPPIVKRFF</sequence>
<dbReference type="Proteomes" id="UP000681720">
    <property type="component" value="Unassembled WGS sequence"/>
</dbReference>